<dbReference type="EMBL" id="KK107570">
    <property type="protein sequence ID" value="EZA48803.1"/>
    <property type="molecule type" value="Genomic_DNA"/>
</dbReference>
<sequence>MMLLPLAIVLFAAFVNAEPAINEARPHSNRPGRFLSLPIPQKCANRKYLVASAL</sequence>
<evidence type="ECO:0000313" key="3">
    <source>
        <dbReference type="Proteomes" id="UP000053097"/>
    </source>
</evidence>
<dbReference type="OrthoDB" id="6369810at2759"/>
<dbReference type="Proteomes" id="UP000053097">
    <property type="component" value="Unassembled WGS sequence"/>
</dbReference>
<feature type="signal peptide" evidence="1">
    <location>
        <begin position="1"/>
        <end position="17"/>
    </location>
</feature>
<protein>
    <submittedName>
        <fullName evidence="2">Uncharacterized protein</fullName>
    </submittedName>
</protein>
<reference evidence="2 3" key="1">
    <citation type="journal article" date="2014" name="Curr. Biol.">
        <title>The genome of the clonal raider ant Cerapachys biroi.</title>
        <authorList>
            <person name="Oxley P.R."/>
            <person name="Ji L."/>
            <person name="Fetter-Pruneda I."/>
            <person name="McKenzie S.K."/>
            <person name="Li C."/>
            <person name="Hu H."/>
            <person name="Zhang G."/>
            <person name="Kronauer D.J."/>
        </authorList>
    </citation>
    <scope>NUCLEOTIDE SEQUENCE [LARGE SCALE GENOMIC DNA]</scope>
</reference>
<dbReference type="AlphaFoldDB" id="A0A026VYB8"/>
<evidence type="ECO:0000313" key="2">
    <source>
        <dbReference type="EMBL" id="EZA48803.1"/>
    </source>
</evidence>
<name>A0A026VYB8_OOCBI</name>
<organism evidence="2 3">
    <name type="scientific">Ooceraea biroi</name>
    <name type="common">Clonal raider ant</name>
    <name type="synonym">Cerapachys biroi</name>
    <dbReference type="NCBI Taxonomy" id="2015173"/>
    <lineage>
        <taxon>Eukaryota</taxon>
        <taxon>Metazoa</taxon>
        <taxon>Ecdysozoa</taxon>
        <taxon>Arthropoda</taxon>
        <taxon>Hexapoda</taxon>
        <taxon>Insecta</taxon>
        <taxon>Pterygota</taxon>
        <taxon>Neoptera</taxon>
        <taxon>Endopterygota</taxon>
        <taxon>Hymenoptera</taxon>
        <taxon>Apocrita</taxon>
        <taxon>Aculeata</taxon>
        <taxon>Formicoidea</taxon>
        <taxon>Formicidae</taxon>
        <taxon>Dorylinae</taxon>
        <taxon>Ooceraea</taxon>
    </lineage>
</organism>
<evidence type="ECO:0000256" key="1">
    <source>
        <dbReference type="SAM" id="SignalP"/>
    </source>
</evidence>
<feature type="chain" id="PRO_5001540704" evidence="1">
    <location>
        <begin position="18"/>
        <end position="54"/>
    </location>
</feature>
<dbReference type="STRING" id="2015173.A0A026VYB8"/>
<gene>
    <name evidence="2" type="ORF">X777_12719</name>
</gene>
<keyword evidence="1" id="KW-0732">Signal</keyword>
<keyword evidence="3" id="KW-1185">Reference proteome</keyword>
<accession>A0A026VYB8</accession>
<dbReference type="OMA" id="CANRKYL"/>
<proteinExistence type="predicted"/>